<name>C0CII6_BLAHS</name>
<reference evidence="1 2" key="1">
    <citation type="submission" date="2009-01" db="EMBL/GenBank/DDBJ databases">
        <authorList>
            <person name="Fulton L."/>
            <person name="Clifton S."/>
            <person name="Fulton B."/>
            <person name="Xu J."/>
            <person name="Minx P."/>
            <person name="Pepin K.H."/>
            <person name="Johnson M."/>
            <person name="Bhonagiri V."/>
            <person name="Nash W.E."/>
            <person name="Mardis E.R."/>
            <person name="Wilson R.K."/>
        </authorList>
    </citation>
    <scope>NUCLEOTIDE SEQUENCE [LARGE SCALE GENOMIC DNA]</scope>
    <source>
        <strain evidence="2">DSM 10507 / JCM 14656 / S5a33</strain>
    </source>
</reference>
<comment type="caution">
    <text evidence="1">The sequence shown here is derived from an EMBL/GenBank/DDBJ whole genome shotgun (WGS) entry which is preliminary data.</text>
</comment>
<accession>C0CII6</accession>
<dbReference type="GO" id="GO:1901605">
    <property type="term" value="P:alpha-amino acid metabolic process"/>
    <property type="evidence" value="ECO:0007669"/>
    <property type="project" value="UniProtKB-ARBA"/>
</dbReference>
<dbReference type="PANTHER" id="PTHR42937">
    <property type="match status" value="1"/>
</dbReference>
<dbReference type="EMBL" id="ACBZ01000023">
    <property type="protein sequence ID" value="EEG50484.1"/>
    <property type="molecule type" value="Genomic_DNA"/>
</dbReference>
<dbReference type="Proteomes" id="UP000003100">
    <property type="component" value="Unassembled WGS sequence"/>
</dbReference>
<dbReference type="PATRIC" id="fig|476272.21.peg.3656"/>
<keyword evidence="2" id="KW-1185">Reference proteome</keyword>
<evidence type="ECO:0000313" key="1">
    <source>
        <dbReference type="EMBL" id="EEG50484.1"/>
    </source>
</evidence>
<sequence length="124" mass="13447">MTSYFSDPYPGEDKLTIVIVEPNQADCMYRTTTADDGKLPPVTGDMATIMAGLACGEPCTIGGEILWILGNPLGKNQRVISGERGVVTLGLVWRLCREKSCSGCADSLDWTVNPGFFVFPQKEI</sequence>
<dbReference type="InterPro" id="IPR036052">
    <property type="entry name" value="TrpB-like_PALP_sf"/>
</dbReference>
<protein>
    <submittedName>
        <fullName evidence="1">Uncharacterized protein</fullName>
    </submittedName>
</protein>
<proteinExistence type="predicted"/>
<dbReference type="eggNOG" id="COG1171">
    <property type="taxonomic scope" value="Bacteria"/>
</dbReference>
<dbReference type="AlphaFoldDB" id="C0CII6"/>
<reference evidence="1 2" key="2">
    <citation type="submission" date="2009-02" db="EMBL/GenBank/DDBJ databases">
        <title>Draft genome sequence of Blautia hydrogenotrophica DSM 10507 (Ruminococcus hydrogenotrophicus DSM 10507).</title>
        <authorList>
            <person name="Sudarsanam P."/>
            <person name="Ley R."/>
            <person name="Guruge J."/>
            <person name="Turnbaugh P.J."/>
            <person name="Mahowald M."/>
            <person name="Liep D."/>
            <person name="Gordon J."/>
        </authorList>
    </citation>
    <scope>NUCLEOTIDE SEQUENCE [LARGE SCALE GENOMIC DNA]</scope>
    <source>
        <strain evidence="2">DSM 10507 / JCM 14656 / S5a33</strain>
    </source>
</reference>
<evidence type="ECO:0000313" key="2">
    <source>
        <dbReference type="Proteomes" id="UP000003100"/>
    </source>
</evidence>
<dbReference type="Gene3D" id="3.40.50.1100">
    <property type="match status" value="1"/>
</dbReference>
<organism evidence="1 2">
    <name type="scientific">Blautia hydrogenotrophica (strain DSM 10507 / JCM 14656 / S5a33)</name>
    <name type="common">Ruminococcus hydrogenotrophicus</name>
    <dbReference type="NCBI Taxonomy" id="476272"/>
    <lineage>
        <taxon>Bacteria</taxon>
        <taxon>Bacillati</taxon>
        <taxon>Bacillota</taxon>
        <taxon>Clostridia</taxon>
        <taxon>Lachnospirales</taxon>
        <taxon>Lachnospiraceae</taxon>
        <taxon>Blautia</taxon>
    </lineage>
</organism>
<gene>
    <name evidence="1" type="ORF">RUMHYD_00650</name>
</gene>
<dbReference type="PANTHER" id="PTHR42937:SF1">
    <property type="entry name" value="DIAMINOPROPIONATE AMMONIA-LYASE"/>
    <property type="match status" value="1"/>
</dbReference>
<dbReference type="HOGENOM" id="CLU_1999485_0_0_9"/>